<dbReference type="EMBL" id="BGPR01005202">
    <property type="protein sequence ID" value="GBN07884.1"/>
    <property type="molecule type" value="Genomic_DNA"/>
</dbReference>
<accession>A0A4Y2KZS2</accession>
<organism evidence="2 3">
    <name type="scientific">Araneus ventricosus</name>
    <name type="common">Orbweaver spider</name>
    <name type="synonym">Epeira ventricosa</name>
    <dbReference type="NCBI Taxonomy" id="182803"/>
    <lineage>
        <taxon>Eukaryota</taxon>
        <taxon>Metazoa</taxon>
        <taxon>Ecdysozoa</taxon>
        <taxon>Arthropoda</taxon>
        <taxon>Chelicerata</taxon>
        <taxon>Arachnida</taxon>
        <taxon>Araneae</taxon>
        <taxon>Araneomorphae</taxon>
        <taxon>Entelegynae</taxon>
        <taxon>Araneoidea</taxon>
        <taxon>Araneidae</taxon>
        <taxon>Araneus</taxon>
    </lineage>
</organism>
<reference evidence="2 3" key="1">
    <citation type="journal article" date="2019" name="Sci. Rep.">
        <title>Orb-weaving spider Araneus ventricosus genome elucidates the spidroin gene catalogue.</title>
        <authorList>
            <person name="Kono N."/>
            <person name="Nakamura H."/>
            <person name="Ohtoshi R."/>
            <person name="Moran D.A.P."/>
            <person name="Shinohara A."/>
            <person name="Yoshida Y."/>
            <person name="Fujiwara M."/>
            <person name="Mori M."/>
            <person name="Tomita M."/>
            <person name="Arakawa K."/>
        </authorList>
    </citation>
    <scope>NUCLEOTIDE SEQUENCE [LARGE SCALE GENOMIC DNA]</scope>
</reference>
<evidence type="ECO:0000313" key="3">
    <source>
        <dbReference type="Proteomes" id="UP000499080"/>
    </source>
</evidence>
<dbReference type="Proteomes" id="UP000499080">
    <property type="component" value="Unassembled WGS sequence"/>
</dbReference>
<dbReference type="AlphaFoldDB" id="A0A4Y2KZS2"/>
<sequence>MKFFFPKKVTEILARAKIPGSKLLNLNYLNWQGTSKSSIRSSISVTIASVASDNSTVTIRVRDSFATAVNYRATNRNGSLFKEDPQQTGVKHPYPISGPSVKELDPKSLSCV</sequence>
<evidence type="ECO:0000256" key="1">
    <source>
        <dbReference type="SAM" id="MobiDB-lite"/>
    </source>
</evidence>
<gene>
    <name evidence="2" type="ORF">AVEN_6618_1</name>
</gene>
<name>A0A4Y2KZS2_ARAVE</name>
<feature type="region of interest" description="Disordered" evidence="1">
    <location>
        <begin position="76"/>
        <end position="112"/>
    </location>
</feature>
<evidence type="ECO:0000313" key="2">
    <source>
        <dbReference type="EMBL" id="GBN07884.1"/>
    </source>
</evidence>
<keyword evidence="3" id="KW-1185">Reference proteome</keyword>
<comment type="caution">
    <text evidence="2">The sequence shown here is derived from an EMBL/GenBank/DDBJ whole genome shotgun (WGS) entry which is preliminary data.</text>
</comment>
<proteinExistence type="predicted"/>
<protein>
    <submittedName>
        <fullName evidence="2">Uncharacterized protein</fullName>
    </submittedName>
</protein>